<evidence type="ECO:0008006" key="3">
    <source>
        <dbReference type="Google" id="ProtNLM"/>
    </source>
</evidence>
<accession>A0ABW8Q1X1</accession>
<evidence type="ECO:0000313" key="1">
    <source>
        <dbReference type="EMBL" id="MFK7641138.1"/>
    </source>
</evidence>
<reference evidence="1 2" key="1">
    <citation type="submission" date="2024-11" db="EMBL/GenBank/DDBJ databases">
        <authorList>
            <person name="Mikucki A.G."/>
            <person name="Kahler C.M."/>
        </authorList>
    </citation>
    <scope>NUCLEOTIDE SEQUENCE [LARGE SCALE GENOMIC DNA]</scope>
    <source>
        <strain evidence="1 2">EXNM717</strain>
    </source>
</reference>
<dbReference type="EMBL" id="JBJGEB010000001">
    <property type="protein sequence ID" value="MFK7641138.1"/>
    <property type="molecule type" value="Genomic_DNA"/>
</dbReference>
<gene>
    <name evidence="1" type="ORF">ACI43T_01290</name>
</gene>
<evidence type="ECO:0000313" key="2">
    <source>
        <dbReference type="Proteomes" id="UP001621964"/>
    </source>
</evidence>
<organism evidence="1 2">
    <name type="scientific">Neisseria oralis</name>
    <dbReference type="NCBI Taxonomy" id="1107316"/>
    <lineage>
        <taxon>Bacteria</taxon>
        <taxon>Pseudomonadati</taxon>
        <taxon>Pseudomonadota</taxon>
        <taxon>Betaproteobacteria</taxon>
        <taxon>Neisseriales</taxon>
        <taxon>Neisseriaceae</taxon>
        <taxon>Neisseria</taxon>
    </lineage>
</organism>
<proteinExistence type="predicted"/>
<dbReference type="RefSeq" id="WP_405385312.1">
    <property type="nucleotide sequence ID" value="NZ_JBJGEB010000001.1"/>
</dbReference>
<name>A0ABW8Q1X1_9NEIS</name>
<dbReference type="Proteomes" id="UP001621964">
    <property type="component" value="Unassembled WGS sequence"/>
</dbReference>
<comment type="caution">
    <text evidence="1">The sequence shown here is derived from an EMBL/GenBank/DDBJ whole genome shotgun (WGS) entry which is preliminary data.</text>
</comment>
<protein>
    <recommendedName>
        <fullName evidence="3">SMI1/KNR4 family protein</fullName>
    </recommendedName>
</protein>
<sequence>MSFYQRYLNGEYSQVYADIARLRQKAFQPEAAAEIDRLLTETFRRVLHNANIVAETLPQFGYRFNRWRDNVITPPLPDADEHIRRLVQAVQPVGFIPLSLQYFYRIVGEINFIWDYDGYPEILWEYADPLCVYGIDFVLEEVENEDNEWLECTRELLAENPKCPIGLTFSPDDYHKDNVSGGNAYEIALSTKPSVDGKVLYAPQNTQFIAYLRHIFANGGFGSEVDAPEFQDYLQTVLPKLLPF</sequence>
<keyword evidence="2" id="KW-1185">Reference proteome</keyword>